<evidence type="ECO:0000313" key="1">
    <source>
        <dbReference type="EMBL" id="EAY16915.1"/>
    </source>
</evidence>
<evidence type="ECO:0000313" key="2">
    <source>
        <dbReference type="Proteomes" id="UP000001542"/>
    </source>
</evidence>
<proteinExistence type="predicted"/>
<reference evidence="1" key="2">
    <citation type="journal article" date="2007" name="Science">
        <title>Draft genome sequence of the sexually transmitted pathogen Trichomonas vaginalis.</title>
        <authorList>
            <person name="Carlton J.M."/>
            <person name="Hirt R.P."/>
            <person name="Silva J.C."/>
            <person name="Delcher A.L."/>
            <person name="Schatz M."/>
            <person name="Zhao Q."/>
            <person name="Wortman J.R."/>
            <person name="Bidwell S.L."/>
            <person name="Alsmark U.C.M."/>
            <person name="Besteiro S."/>
            <person name="Sicheritz-Ponten T."/>
            <person name="Noel C.J."/>
            <person name="Dacks J.B."/>
            <person name="Foster P.G."/>
            <person name="Simillion C."/>
            <person name="Van de Peer Y."/>
            <person name="Miranda-Saavedra D."/>
            <person name="Barton G.J."/>
            <person name="Westrop G.D."/>
            <person name="Mueller S."/>
            <person name="Dessi D."/>
            <person name="Fiori P.L."/>
            <person name="Ren Q."/>
            <person name="Paulsen I."/>
            <person name="Zhang H."/>
            <person name="Bastida-Corcuera F.D."/>
            <person name="Simoes-Barbosa A."/>
            <person name="Brown M.T."/>
            <person name="Hayes R.D."/>
            <person name="Mukherjee M."/>
            <person name="Okumura C.Y."/>
            <person name="Schneider R."/>
            <person name="Smith A.J."/>
            <person name="Vanacova S."/>
            <person name="Villalvazo M."/>
            <person name="Haas B.J."/>
            <person name="Pertea M."/>
            <person name="Feldblyum T.V."/>
            <person name="Utterback T.R."/>
            <person name="Shu C.L."/>
            <person name="Osoegawa K."/>
            <person name="de Jong P.J."/>
            <person name="Hrdy I."/>
            <person name="Horvathova L."/>
            <person name="Zubacova Z."/>
            <person name="Dolezal P."/>
            <person name="Malik S.B."/>
            <person name="Logsdon J.M. Jr."/>
            <person name="Henze K."/>
            <person name="Gupta A."/>
            <person name="Wang C.C."/>
            <person name="Dunne R.L."/>
            <person name="Upcroft J.A."/>
            <person name="Upcroft P."/>
            <person name="White O."/>
            <person name="Salzberg S.L."/>
            <person name="Tang P."/>
            <person name="Chiu C.-H."/>
            <person name="Lee Y.-S."/>
            <person name="Embley T.M."/>
            <person name="Coombs G.H."/>
            <person name="Mottram J.C."/>
            <person name="Tachezy J."/>
            <person name="Fraser-Liggett C.M."/>
            <person name="Johnson P.J."/>
        </authorList>
    </citation>
    <scope>NUCLEOTIDE SEQUENCE [LARGE SCALE GENOMIC DNA]</scope>
    <source>
        <strain evidence="1">G3</strain>
    </source>
</reference>
<gene>
    <name evidence="1" type="ORF">TVAG_150660</name>
</gene>
<dbReference type="VEuPathDB" id="TrichDB:TVAG_150660"/>
<reference evidence="1" key="1">
    <citation type="submission" date="2006-10" db="EMBL/GenBank/DDBJ databases">
        <authorList>
            <person name="Amadeo P."/>
            <person name="Zhao Q."/>
            <person name="Wortman J."/>
            <person name="Fraser-Liggett C."/>
            <person name="Carlton J."/>
        </authorList>
    </citation>
    <scope>NUCLEOTIDE SEQUENCE</scope>
    <source>
        <strain evidence="1">G3</strain>
    </source>
</reference>
<dbReference type="AlphaFoldDB" id="A2DRW8"/>
<dbReference type="RefSeq" id="XP_001329138.1">
    <property type="nucleotide sequence ID" value="XM_001329103.1"/>
</dbReference>
<dbReference type="KEGG" id="tva:4774927"/>
<dbReference type="Proteomes" id="UP000001542">
    <property type="component" value="Unassembled WGS sequence"/>
</dbReference>
<organism evidence="1 2">
    <name type="scientific">Trichomonas vaginalis (strain ATCC PRA-98 / G3)</name>
    <dbReference type="NCBI Taxonomy" id="412133"/>
    <lineage>
        <taxon>Eukaryota</taxon>
        <taxon>Metamonada</taxon>
        <taxon>Parabasalia</taxon>
        <taxon>Trichomonadida</taxon>
        <taxon>Trichomonadidae</taxon>
        <taxon>Trichomonas</taxon>
    </lineage>
</organism>
<accession>A2DRW8</accession>
<protein>
    <submittedName>
        <fullName evidence="1">Uncharacterized protein</fullName>
    </submittedName>
</protein>
<keyword evidence="2" id="KW-1185">Reference proteome</keyword>
<sequence length="112" mass="12675">MFDETYSTQLTFKLTKDTPFHGPTQGYVDLHRFSLIDDYPDFQGQRVIVYATLDTVARSGKDLHVKISIASLILGKDYESTADFKISAKDNVNVTVEGPDVSIQMLYSQYEN</sequence>
<dbReference type="InParanoid" id="A2DRW8"/>
<dbReference type="SMR" id="A2DRW8"/>
<name>A2DRW8_TRIV3</name>
<dbReference type="EMBL" id="DS113237">
    <property type="protein sequence ID" value="EAY16915.1"/>
    <property type="molecule type" value="Genomic_DNA"/>
</dbReference>
<dbReference type="VEuPathDB" id="TrichDB:TVAGG3_0978460"/>